<dbReference type="InterPro" id="IPR001647">
    <property type="entry name" value="HTH_TetR"/>
</dbReference>
<dbReference type="GO" id="GO:0000976">
    <property type="term" value="F:transcription cis-regulatory region binding"/>
    <property type="evidence" value="ECO:0007669"/>
    <property type="project" value="TreeGrafter"/>
</dbReference>
<dbReference type="AlphaFoldDB" id="A0A6G4U6W7"/>
<dbReference type="Pfam" id="PF00440">
    <property type="entry name" value="TetR_N"/>
    <property type="match status" value="1"/>
</dbReference>
<feature type="DNA-binding region" description="H-T-H motif" evidence="4">
    <location>
        <begin position="35"/>
        <end position="54"/>
    </location>
</feature>
<evidence type="ECO:0000256" key="4">
    <source>
        <dbReference type="PROSITE-ProRule" id="PRU00335"/>
    </source>
</evidence>
<evidence type="ECO:0000256" key="2">
    <source>
        <dbReference type="ARBA" id="ARBA00023125"/>
    </source>
</evidence>
<comment type="caution">
    <text evidence="6">The sequence shown here is derived from an EMBL/GenBank/DDBJ whole genome shotgun (WGS) entry which is preliminary data.</text>
</comment>
<evidence type="ECO:0000256" key="3">
    <source>
        <dbReference type="ARBA" id="ARBA00023163"/>
    </source>
</evidence>
<keyword evidence="7" id="KW-1185">Reference proteome</keyword>
<gene>
    <name evidence="6" type="ORF">G5C51_29005</name>
</gene>
<evidence type="ECO:0000256" key="1">
    <source>
        <dbReference type="ARBA" id="ARBA00023015"/>
    </source>
</evidence>
<dbReference type="Pfam" id="PF17754">
    <property type="entry name" value="TetR_C_14"/>
    <property type="match status" value="1"/>
</dbReference>
<evidence type="ECO:0000259" key="5">
    <source>
        <dbReference type="PROSITE" id="PS50977"/>
    </source>
</evidence>
<dbReference type="Gene3D" id="1.10.357.10">
    <property type="entry name" value="Tetracycline Repressor, domain 2"/>
    <property type="match status" value="1"/>
</dbReference>
<evidence type="ECO:0000313" key="6">
    <source>
        <dbReference type="EMBL" id="NGN67924.1"/>
    </source>
</evidence>
<organism evidence="6 7">
    <name type="scientific">Streptomyces coryli</name>
    <dbReference type="NCBI Taxonomy" id="1128680"/>
    <lineage>
        <taxon>Bacteria</taxon>
        <taxon>Bacillati</taxon>
        <taxon>Actinomycetota</taxon>
        <taxon>Actinomycetes</taxon>
        <taxon>Kitasatosporales</taxon>
        <taxon>Streptomycetaceae</taxon>
        <taxon>Streptomyces</taxon>
    </lineage>
</organism>
<accession>A0A6G4U6W7</accession>
<protein>
    <submittedName>
        <fullName evidence="6">TetR family transcriptional regulator</fullName>
    </submittedName>
</protein>
<dbReference type="SUPFAM" id="SSF46689">
    <property type="entry name" value="Homeodomain-like"/>
    <property type="match status" value="1"/>
</dbReference>
<dbReference type="PANTHER" id="PTHR30055">
    <property type="entry name" value="HTH-TYPE TRANSCRIPTIONAL REGULATOR RUTR"/>
    <property type="match status" value="1"/>
</dbReference>
<name>A0A6G4U6W7_9ACTN</name>
<reference evidence="6 7" key="1">
    <citation type="submission" date="2020-02" db="EMBL/GenBank/DDBJ databases">
        <title>Whole-genome analyses of novel actinobacteria.</title>
        <authorList>
            <person name="Sahin N."/>
        </authorList>
    </citation>
    <scope>NUCLEOTIDE SEQUENCE [LARGE SCALE GENOMIC DNA]</scope>
    <source>
        <strain evidence="6 7">A7024</strain>
    </source>
</reference>
<evidence type="ECO:0000313" key="7">
    <source>
        <dbReference type="Proteomes" id="UP000481583"/>
    </source>
</evidence>
<dbReference type="InterPro" id="IPR009057">
    <property type="entry name" value="Homeodomain-like_sf"/>
</dbReference>
<dbReference type="GO" id="GO:0003700">
    <property type="term" value="F:DNA-binding transcription factor activity"/>
    <property type="evidence" value="ECO:0007669"/>
    <property type="project" value="TreeGrafter"/>
</dbReference>
<keyword evidence="2 4" id="KW-0238">DNA-binding</keyword>
<feature type="domain" description="HTH tetR-type" evidence="5">
    <location>
        <begin position="12"/>
        <end position="72"/>
    </location>
</feature>
<dbReference type="PROSITE" id="PS50977">
    <property type="entry name" value="HTH_TETR_2"/>
    <property type="match status" value="1"/>
</dbReference>
<dbReference type="PRINTS" id="PR00455">
    <property type="entry name" value="HTHTETR"/>
</dbReference>
<dbReference type="Proteomes" id="UP000481583">
    <property type="component" value="Unassembled WGS sequence"/>
</dbReference>
<dbReference type="InterPro" id="IPR041347">
    <property type="entry name" value="MftR_C"/>
</dbReference>
<dbReference type="InterPro" id="IPR050109">
    <property type="entry name" value="HTH-type_TetR-like_transc_reg"/>
</dbReference>
<dbReference type="EMBL" id="JAAKZV010000171">
    <property type="protein sequence ID" value="NGN67924.1"/>
    <property type="molecule type" value="Genomic_DNA"/>
</dbReference>
<keyword evidence="3" id="KW-0804">Transcription</keyword>
<dbReference type="InterPro" id="IPR023772">
    <property type="entry name" value="DNA-bd_HTH_TetR-type_CS"/>
</dbReference>
<dbReference type="PANTHER" id="PTHR30055:SF238">
    <property type="entry name" value="MYCOFACTOCIN BIOSYNTHESIS TRANSCRIPTIONAL REGULATOR MFTR-RELATED"/>
    <property type="match status" value="1"/>
</dbReference>
<dbReference type="PROSITE" id="PS01081">
    <property type="entry name" value="HTH_TETR_1"/>
    <property type="match status" value="1"/>
</dbReference>
<sequence>MRVTGLRERKKQRTREALIRAAIELFIERGYEQTTVDEIAAAVDVSQRTFFRYFATKEDVAFALHDMIEQRFFAAVREQPPGVPPSQAMRIAIESTWNGIGASIEDTVPVRVYMRMWQTIEQTPALVAVLLRRSIDSSERLAAEIARREGVDLETDPRPRVVVAAYTGVMQAAARHWGTNAEVTVDAARERTMAYLDQLGPSLSEDWGTGRKD</sequence>
<keyword evidence="1" id="KW-0805">Transcription regulation</keyword>
<proteinExistence type="predicted"/>